<evidence type="ECO:0000313" key="1">
    <source>
        <dbReference type="EMBL" id="QDU97405.1"/>
    </source>
</evidence>
<protein>
    <submittedName>
        <fullName evidence="1">Uncharacterized protein</fullName>
    </submittedName>
</protein>
<sequence>MPTQKDILAAIATDPDLCDLGYEYAELDRRGYCLWVIDCAQHLFPLAQRHLTDSEMAQLTSALNCGRQFLDGAADVAAITDAIAVPRSIANSYCESNGEIVQHLAETLEAIANSLELTMPDSKVYHEDVIYAAARAAFDGELHAADSADTPEESDCNDLDELVGSEESDKEMQWQLQALKTRLLETGT</sequence>
<dbReference type="EMBL" id="CP036433">
    <property type="protein sequence ID" value="QDU97405.1"/>
    <property type="molecule type" value="Genomic_DNA"/>
</dbReference>
<keyword evidence="2" id="KW-1185">Reference proteome</keyword>
<dbReference type="Proteomes" id="UP000317648">
    <property type="component" value="Chromosome"/>
</dbReference>
<name>A0A518E001_9BACT</name>
<evidence type="ECO:0000313" key="2">
    <source>
        <dbReference type="Proteomes" id="UP000317648"/>
    </source>
</evidence>
<dbReference type="OrthoDB" id="9843461at2"/>
<organism evidence="1 2">
    <name type="scientific">Lignipirellula cremea</name>
    <dbReference type="NCBI Taxonomy" id="2528010"/>
    <lineage>
        <taxon>Bacteria</taxon>
        <taxon>Pseudomonadati</taxon>
        <taxon>Planctomycetota</taxon>
        <taxon>Planctomycetia</taxon>
        <taxon>Pirellulales</taxon>
        <taxon>Pirellulaceae</taxon>
        <taxon>Lignipirellula</taxon>
    </lineage>
</organism>
<reference evidence="1 2" key="1">
    <citation type="submission" date="2019-02" db="EMBL/GenBank/DDBJ databases">
        <title>Deep-cultivation of Planctomycetes and their phenomic and genomic characterization uncovers novel biology.</title>
        <authorList>
            <person name="Wiegand S."/>
            <person name="Jogler M."/>
            <person name="Boedeker C."/>
            <person name="Pinto D."/>
            <person name="Vollmers J."/>
            <person name="Rivas-Marin E."/>
            <person name="Kohn T."/>
            <person name="Peeters S.H."/>
            <person name="Heuer A."/>
            <person name="Rast P."/>
            <person name="Oberbeckmann S."/>
            <person name="Bunk B."/>
            <person name="Jeske O."/>
            <person name="Meyerdierks A."/>
            <person name="Storesund J.E."/>
            <person name="Kallscheuer N."/>
            <person name="Luecker S."/>
            <person name="Lage O.M."/>
            <person name="Pohl T."/>
            <person name="Merkel B.J."/>
            <person name="Hornburger P."/>
            <person name="Mueller R.-W."/>
            <person name="Bruemmer F."/>
            <person name="Labrenz M."/>
            <person name="Spormann A.M."/>
            <person name="Op den Camp H."/>
            <person name="Overmann J."/>
            <person name="Amann R."/>
            <person name="Jetten M.S.M."/>
            <person name="Mascher T."/>
            <person name="Medema M.H."/>
            <person name="Devos D.P."/>
            <person name="Kaster A.-K."/>
            <person name="Ovreas L."/>
            <person name="Rohde M."/>
            <person name="Galperin M.Y."/>
            <person name="Jogler C."/>
        </authorList>
    </citation>
    <scope>NUCLEOTIDE SEQUENCE [LARGE SCALE GENOMIC DNA]</scope>
    <source>
        <strain evidence="1 2">Pla85_3_4</strain>
    </source>
</reference>
<proteinExistence type="predicted"/>
<accession>A0A518E001</accession>
<dbReference type="KEGG" id="lcre:Pla8534_52510"/>
<gene>
    <name evidence="1" type="ORF">Pla8534_52510</name>
</gene>
<dbReference type="RefSeq" id="WP_145056183.1">
    <property type="nucleotide sequence ID" value="NZ_CP036433.1"/>
</dbReference>
<dbReference type="AlphaFoldDB" id="A0A518E001"/>